<evidence type="ECO:0000256" key="1">
    <source>
        <dbReference type="SAM" id="Coils"/>
    </source>
</evidence>
<organism evidence="2 3">
    <name type="scientific">Pseudomonas fakonensis</name>
    <dbReference type="NCBI Taxonomy" id="2842355"/>
    <lineage>
        <taxon>Bacteria</taxon>
        <taxon>Pseudomonadati</taxon>
        <taxon>Pseudomonadota</taxon>
        <taxon>Gammaproteobacteria</taxon>
        <taxon>Pseudomonadales</taxon>
        <taxon>Pseudomonadaceae</taxon>
        <taxon>Pseudomonas</taxon>
    </lineage>
</organism>
<accession>A0ABX8N8D3</accession>
<dbReference type="NCBIfam" id="NF033928">
    <property type="entry name" value="alph_xenorhab_A"/>
    <property type="match status" value="1"/>
</dbReference>
<dbReference type="Proteomes" id="UP001046350">
    <property type="component" value="Chromosome"/>
</dbReference>
<keyword evidence="1" id="KW-0175">Coiled coil</keyword>
<sequence>MNPRQLHYDVQQAKAVVLPGALIEAMDAREGADQAGLLVTRPALQALDAYRASVQHMPSDVAQAMEWLGYEHISEPELTPERMLLLFQQLRVHGNAWTALRVQCQQVTVGLQRHAASIEAQGSKVVALGARTRALGANQGSWESLQLAPPAALDTHDLQLLAAMGGELVRLHGLVDDYDQQVDTLRIGLQTFRDTARERLVPSIVEKCRAARRFAGSPEAENLSWELGMLNEDIKAAERDYQRYSKQSSAGWVGGPFGFLISSSIYGSKAKEARAEQRRLEQRHRQLSQRLTQHRRVEGRVNQLDSEMKLLQTELWDAVLASGHLHTAWQTIEAYLESAMERLQRMNTRQQLATFMFHFRQFLSQWGTIGEHARGMSKVFE</sequence>
<dbReference type="CDD" id="cd22657">
    <property type="entry name" value="ClyA_XaxA-like"/>
    <property type="match status" value="1"/>
</dbReference>
<dbReference type="EMBL" id="CP077076">
    <property type="protein sequence ID" value="QXH52621.1"/>
    <property type="molecule type" value="Genomic_DNA"/>
</dbReference>
<evidence type="ECO:0000313" key="3">
    <source>
        <dbReference type="Proteomes" id="UP001046350"/>
    </source>
</evidence>
<reference evidence="2" key="1">
    <citation type="journal article" date="2021" name="Microorganisms">
        <title>The Ever-Expanding Pseudomonas Genus: Description of 43 New Species and Partition of the Pseudomonas putida Group.</title>
        <authorList>
            <person name="Girard L."/>
            <person name="Lood C."/>
            <person name="Hofte M."/>
            <person name="Vandamme P."/>
            <person name="Rokni-Zadeh H."/>
            <person name="van Noort V."/>
            <person name="Lavigne R."/>
            <person name="De Mot R."/>
        </authorList>
    </citation>
    <scope>NUCLEOTIDE SEQUENCE</scope>
    <source>
        <strain evidence="2">COW40</strain>
    </source>
</reference>
<evidence type="ECO:0000313" key="2">
    <source>
        <dbReference type="EMBL" id="QXH52621.1"/>
    </source>
</evidence>
<feature type="coiled-coil region" evidence="1">
    <location>
        <begin position="220"/>
        <end position="314"/>
    </location>
</feature>
<protein>
    <submittedName>
        <fullName evidence="2">Alpha-xenorhabdolysin family binary toxin subunit A</fullName>
    </submittedName>
</protein>
<name>A0ABX8N8D3_9PSED</name>
<dbReference type="RefSeq" id="WP_217842059.1">
    <property type="nucleotide sequence ID" value="NZ_CP077076.1"/>
</dbReference>
<keyword evidence="3" id="KW-1185">Reference proteome</keyword>
<proteinExistence type="predicted"/>
<gene>
    <name evidence="2" type="ORF">KSS94_05685</name>
</gene>